<name>A0A1F6MHG7_9BACT</name>
<reference evidence="3 4" key="1">
    <citation type="journal article" date="2016" name="Nat. Commun.">
        <title>Thousands of microbial genomes shed light on interconnected biogeochemical processes in an aquifer system.</title>
        <authorList>
            <person name="Anantharaman K."/>
            <person name="Brown C.T."/>
            <person name="Hug L.A."/>
            <person name="Sharon I."/>
            <person name="Castelle C.J."/>
            <person name="Probst A.J."/>
            <person name="Thomas B.C."/>
            <person name="Singh A."/>
            <person name="Wilkins M.J."/>
            <person name="Karaoz U."/>
            <person name="Brodie E.L."/>
            <person name="Williams K.H."/>
            <person name="Hubbard S.S."/>
            <person name="Banfield J.F."/>
        </authorList>
    </citation>
    <scope>NUCLEOTIDE SEQUENCE [LARGE SCALE GENOMIC DNA]</scope>
</reference>
<dbReference type="InterPro" id="IPR004805">
    <property type="entry name" value="DnaE2/DnaE/PolC"/>
</dbReference>
<dbReference type="InterPro" id="IPR004365">
    <property type="entry name" value="NA-bd_OB_tRNA"/>
</dbReference>
<organism evidence="3 4">
    <name type="scientific">Candidatus Magasanikbacteria bacterium RIFCSPHIGHO2_02_FULL_51_14</name>
    <dbReference type="NCBI Taxonomy" id="1798683"/>
    <lineage>
        <taxon>Bacteria</taxon>
        <taxon>Candidatus Magasanikiibacteriota</taxon>
    </lineage>
</organism>
<dbReference type="GO" id="GO:0006260">
    <property type="term" value="P:DNA replication"/>
    <property type="evidence" value="ECO:0007669"/>
    <property type="project" value="InterPro"/>
</dbReference>
<dbReference type="InterPro" id="IPR029460">
    <property type="entry name" value="DNAPol_HHH"/>
</dbReference>
<dbReference type="PANTHER" id="PTHR32294">
    <property type="entry name" value="DNA POLYMERASE III SUBUNIT ALPHA"/>
    <property type="match status" value="1"/>
</dbReference>
<dbReference type="Proteomes" id="UP000177457">
    <property type="component" value="Unassembled WGS sequence"/>
</dbReference>
<gene>
    <name evidence="3" type="ORF">A3C90_00590</name>
</gene>
<protein>
    <submittedName>
        <fullName evidence="3">Uncharacterized protein</fullName>
    </submittedName>
</protein>
<sequence>MTAVLQAEAGDADKVAPIVHESKRMGIEVSPPDVNESFRNFAMIQDTRHETHITRHKEEKKEESAPQARIRFGLSAIKNVGEHVCEVIYRERKEHGRYASAEDFLTRIQDKDLNKKSLESLIQAGALDSFGHDRGVLLANIENLLFFVRQTRERETTKQDSLFAGTAIALDAHVTLKDAPRATMDQKLHWEKELLGLYVSSHPFEYFQTVLANIAVPLAQLAEHARDAWVVVGGIAGGLKKKITKRGEVMLFATIEDVTGSVELLVFPKTYEKTTALWRDGNVLLVVGRTPKEDGDNKVFVERASELNKQNAEQIARELSFGMSVRDYAPQMQEEKTVQISLSKQEMKQSAGALKHLFSEYPGEYQVYVRVGENKIKAQSRIDWNSEVLEKLEAVVGEGKVEVFE</sequence>
<accession>A0A1F6MHG7</accession>
<dbReference type="CDD" id="cd04485">
    <property type="entry name" value="DnaE_OBF"/>
    <property type="match status" value="1"/>
</dbReference>
<dbReference type="Pfam" id="PF01336">
    <property type="entry name" value="tRNA_anti-codon"/>
    <property type="match status" value="1"/>
</dbReference>
<evidence type="ECO:0000313" key="4">
    <source>
        <dbReference type="Proteomes" id="UP000177457"/>
    </source>
</evidence>
<feature type="domain" description="DNA polymerase helix-hairpin-helix motif" evidence="2">
    <location>
        <begin position="26"/>
        <end position="135"/>
    </location>
</feature>
<evidence type="ECO:0000259" key="2">
    <source>
        <dbReference type="Pfam" id="PF14579"/>
    </source>
</evidence>
<dbReference type="STRING" id="1798683.A3C90_00590"/>
<evidence type="ECO:0000313" key="3">
    <source>
        <dbReference type="EMBL" id="OGH71101.1"/>
    </source>
</evidence>
<dbReference type="GO" id="GO:0003676">
    <property type="term" value="F:nucleic acid binding"/>
    <property type="evidence" value="ECO:0007669"/>
    <property type="project" value="InterPro"/>
</dbReference>
<dbReference type="EMBL" id="MFQE01000036">
    <property type="protein sequence ID" value="OGH71101.1"/>
    <property type="molecule type" value="Genomic_DNA"/>
</dbReference>
<dbReference type="Pfam" id="PF14579">
    <property type="entry name" value="HHH_6"/>
    <property type="match status" value="1"/>
</dbReference>
<proteinExistence type="predicted"/>
<feature type="domain" description="OB" evidence="1">
    <location>
        <begin position="243"/>
        <end position="300"/>
    </location>
</feature>
<dbReference type="GO" id="GO:0008408">
    <property type="term" value="F:3'-5' exonuclease activity"/>
    <property type="evidence" value="ECO:0007669"/>
    <property type="project" value="InterPro"/>
</dbReference>
<dbReference type="PANTHER" id="PTHR32294:SF0">
    <property type="entry name" value="DNA POLYMERASE III SUBUNIT ALPHA"/>
    <property type="match status" value="1"/>
</dbReference>
<comment type="caution">
    <text evidence="3">The sequence shown here is derived from an EMBL/GenBank/DDBJ whole genome shotgun (WGS) entry which is preliminary data.</text>
</comment>
<dbReference type="Gene3D" id="1.10.150.870">
    <property type="match status" value="1"/>
</dbReference>
<evidence type="ECO:0000259" key="1">
    <source>
        <dbReference type="Pfam" id="PF01336"/>
    </source>
</evidence>
<dbReference type="AlphaFoldDB" id="A0A1F6MHG7"/>